<dbReference type="InterPro" id="IPR010730">
    <property type="entry name" value="HET"/>
</dbReference>
<protein>
    <recommendedName>
        <fullName evidence="1">Heterokaryon incompatibility domain-containing protein</fullName>
    </recommendedName>
</protein>
<name>A0AAD7XEL1_9APHY</name>
<feature type="domain" description="Heterokaryon incompatibility" evidence="1">
    <location>
        <begin position="87"/>
        <end position="266"/>
    </location>
</feature>
<dbReference type="Pfam" id="PF06985">
    <property type="entry name" value="HET"/>
    <property type="match status" value="1"/>
</dbReference>
<organism evidence="2 3">
    <name type="scientific">Trametes cubensis</name>
    <dbReference type="NCBI Taxonomy" id="1111947"/>
    <lineage>
        <taxon>Eukaryota</taxon>
        <taxon>Fungi</taxon>
        <taxon>Dikarya</taxon>
        <taxon>Basidiomycota</taxon>
        <taxon>Agaricomycotina</taxon>
        <taxon>Agaricomycetes</taxon>
        <taxon>Polyporales</taxon>
        <taxon>Polyporaceae</taxon>
        <taxon>Trametes</taxon>
    </lineage>
</organism>
<accession>A0AAD7XEL1</accession>
<reference evidence="2" key="1">
    <citation type="submission" date="2022-11" db="EMBL/GenBank/DDBJ databases">
        <title>Genome Sequence of Cubamyces cubensis.</title>
        <authorList>
            <person name="Buettner E."/>
        </authorList>
    </citation>
    <scope>NUCLEOTIDE SEQUENCE</scope>
    <source>
        <strain evidence="2">MPL-01</strain>
    </source>
</reference>
<comment type="caution">
    <text evidence="2">The sequence shown here is derived from an EMBL/GenBank/DDBJ whole genome shotgun (WGS) entry which is preliminary data.</text>
</comment>
<keyword evidence="3" id="KW-1185">Reference proteome</keyword>
<sequence length="574" mass="64766">MMRIRVGNTRQGDFVVIINNVEVRNGFVYTDLVDPIAKYVPRGSHPPDVESQRALALAKACLERRLIDCTNPLRPRILDTKRTPCVYVTLSYVWGEDQPHKTSSANISSYIRHGIDNETLPQTIRDAIYVAHTLQIQYLWTDGLCIIQDSPEDKRRELASMRDIYRHAYLTIDAASAEKATDGFLQAQSLSDSGLPLPFFYPRGHGEQAEIGTLYISHSVKRPLQDPRTRYGSYNVASWRVRNNGLTTIDSLTGGYTGRRAWCLQETLLSTRCLVFSDSTVQLRCQTTTRNINGAPHNDSLDVPRLPGVAFYPQPRIERYSYEWKNIRQLWSRIVREYSSRSLSYPSDKLVACAALAETFACALGSEYVAGLWDDSFIFHDLLWQRTSWSPRPVAYRAPSWSWASVDGEVSMIFDYLDPSAEALVEVIDCKVAAQSKKLPFGPVSDGSLILRGRLFACASGQESPLAIVHLQLGSTRVQVEPSYDFDDTVNSKELWAVPVLKRFLHDGGFKQCEGLLLVPDTIPSIRGGAKSKRKKRRVFQRVGHFRTYSPENAWKLASDAERSPVTATEFELV</sequence>
<evidence type="ECO:0000313" key="2">
    <source>
        <dbReference type="EMBL" id="KAJ8495422.1"/>
    </source>
</evidence>
<dbReference type="PANTHER" id="PTHR33112:SF16">
    <property type="entry name" value="HETEROKARYON INCOMPATIBILITY DOMAIN-CONTAINING PROTEIN"/>
    <property type="match status" value="1"/>
</dbReference>
<proteinExistence type="predicted"/>
<dbReference type="PANTHER" id="PTHR33112">
    <property type="entry name" value="DOMAIN PROTEIN, PUTATIVE-RELATED"/>
    <property type="match status" value="1"/>
</dbReference>
<dbReference type="Proteomes" id="UP001215151">
    <property type="component" value="Unassembled WGS sequence"/>
</dbReference>
<evidence type="ECO:0000313" key="3">
    <source>
        <dbReference type="Proteomes" id="UP001215151"/>
    </source>
</evidence>
<dbReference type="EMBL" id="JAPEVG010000024">
    <property type="protein sequence ID" value="KAJ8495422.1"/>
    <property type="molecule type" value="Genomic_DNA"/>
</dbReference>
<dbReference type="AlphaFoldDB" id="A0AAD7XEL1"/>
<evidence type="ECO:0000259" key="1">
    <source>
        <dbReference type="Pfam" id="PF06985"/>
    </source>
</evidence>
<gene>
    <name evidence="2" type="ORF">ONZ51_g1690</name>
</gene>